<evidence type="ECO:0000313" key="3">
    <source>
        <dbReference type="Proteomes" id="UP000237104"/>
    </source>
</evidence>
<evidence type="ECO:0000313" key="2">
    <source>
        <dbReference type="EMBL" id="POH59617.1"/>
    </source>
</evidence>
<sequence>MATIAVSLLVAATNSDAFWMAAGIGALYAAYPGSAKAPGRIARSGDALKCGAGRAFQGRPGHGLPDSYSSGECRRCPQRGLARFRVPAILTGQVPPPASGSQLTLRPRELGALAGTPPPLPARVRSGRVLGDLVGPEA</sequence>
<protein>
    <submittedName>
        <fullName evidence="2">Uncharacterized protein</fullName>
    </submittedName>
</protein>
<gene>
    <name evidence="2" type="ORF">C3B59_17115</name>
</gene>
<dbReference type="EMBL" id="PPXF01000065">
    <property type="protein sequence ID" value="POH59617.1"/>
    <property type="molecule type" value="Genomic_DNA"/>
</dbReference>
<dbReference type="AlphaFoldDB" id="A0A2S3Z5Y6"/>
<proteinExistence type="predicted"/>
<dbReference type="Proteomes" id="UP000237104">
    <property type="component" value="Unassembled WGS sequence"/>
</dbReference>
<feature type="region of interest" description="Disordered" evidence="1">
    <location>
        <begin position="111"/>
        <end position="138"/>
    </location>
</feature>
<accession>A0A2S3Z5Y6</accession>
<reference evidence="2 3" key="1">
    <citation type="submission" date="2018-01" db="EMBL/GenBank/DDBJ databases">
        <title>Cryobacterium sp. nov., from glaciers in China.</title>
        <authorList>
            <person name="Liu Q."/>
            <person name="Xin Y.-H."/>
        </authorList>
    </citation>
    <scope>NUCLEOTIDE SEQUENCE [LARGE SCALE GENOMIC DNA]</scope>
    <source>
        <strain evidence="2 3">TMB1-8</strain>
    </source>
</reference>
<name>A0A2S3Z5Y6_9MICO</name>
<evidence type="ECO:0000256" key="1">
    <source>
        <dbReference type="SAM" id="MobiDB-lite"/>
    </source>
</evidence>
<comment type="caution">
    <text evidence="2">The sequence shown here is derived from an EMBL/GenBank/DDBJ whole genome shotgun (WGS) entry which is preliminary data.</text>
</comment>
<organism evidence="2 3">
    <name type="scientific">Cryobacterium zongtaii</name>
    <dbReference type="NCBI Taxonomy" id="1259217"/>
    <lineage>
        <taxon>Bacteria</taxon>
        <taxon>Bacillati</taxon>
        <taxon>Actinomycetota</taxon>
        <taxon>Actinomycetes</taxon>
        <taxon>Micrococcales</taxon>
        <taxon>Microbacteriaceae</taxon>
        <taxon>Cryobacterium</taxon>
    </lineage>
</organism>